<evidence type="ECO:0000313" key="2">
    <source>
        <dbReference type="Proteomes" id="UP000830639"/>
    </source>
</evidence>
<name>A0ABY4JJR4_9BACI</name>
<keyword evidence="2" id="KW-1185">Reference proteome</keyword>
<evidence type="ECO:0000313" key="1">
    <source>
        <dbReference type="EMBL" id="UPM54079.1"/>
    </source>
</evidence>
<dbReference type="RefSeq" id="WP_248267288.1">
    <property type="nucleotide sequence ID" value="NZ_CP096034.1"/>
</dbReference>
<reference evidence="1 2" key="1">
    <citation type="submission" date="2022-04" db="EMBL/GenBank/DDBJ databases">
        <title>Mechanism of arsenic methylation and mitigation arsenic toxicity by Bacillus sp. LH14 from an Arsenic-Contaminated Paddy Soil.</title>
        <authorList>
            <person name="Wang D."/>
        </authorList>
    </citation>
    <scope>NUCLEOTIDE SEQUENCE [LARGE SCALE GENOMIC DNA]</scope>
    <source>
        <strain evidence="1 2">LH14</strain>
    </source>
</reference>
<organism evidence="1 2">
    <name type="scientific">Gottfriedia acidiceleris</name>
    <dbReference type="NCBI Taxonomy" id="371036"/>
    <lineage>
        <taxon>Bacteria</taxon>
        <taxon>Bacillati</taxon>
        <taxon>Bacillota</taxon>
        <taxon>Bacilli</taxon>
        <taxon>Bacillales</taxon>
        <taxon>Bacillaceae</taxon>
        <taxon>Gottfriedia</taxon>
    </lineage>
</organism>
<protein>
    <submittedName>
        <fullName evidence="1">GrpB family protein</fullName>
    </submittedName>
</protein>
<accession>A0ABY4JJR4</accession>
<sequence length="33" mass="3854">MTKPNVLIKNDDPNWELQFEEEKGKILSAIPKK</sequence>
<proteinExistence type="predicted"/>
<gene>
    <name evidence="1" type="ORF">MY490_20425</name>
</gene>
<dbReference type="EMBL" id="CP096034">
    <property type="protein sequence ID" value="UPM54079.1"/>
    <property type="molecule type" value="Genomic_DNA"/>
</dbReference>
<dbReference type="Proteomes" id="UP000830639">
    <property type="component" value="Chromosome"/>
</dbReference>